<organism evidence="1 2">
    <name type="scientific">Trachymyrmex septentrionalis</name>
    <dbReference type="NCBI Taxonomy" id="34720"/>
    <lineage>
        <taxon>Eukaryota</taxon>
        <taxon>Metazoa</taxon>
        <taxon>Ecdysozoa</taxon>
        <taxon>Arthropoda</taxon>
        <taxon>Hexapoda</taxon>
        <taxon>Insecta</taxon>
        <taxon>Pterygota</taxon>
        <taxon>Neoptera</taxon>
        <taxon>Endopterygota</taxon>
        <taxon>Hymenoptera</taxon>
        <taxon>Apocrita</taxon>
        <taxon>Aculeata</taxon>
        <taxon>Formicoidea</taxon>
        <taxon>Formicidae</taxon>
        <taxon>Myrmicinae</taxon>
        <taxon>Trachymyrmex</taxon>
    </lineage>
</organism>
<reference evidence="1 2" key="1">
    <citation type="submission" date="2016-03" db="EMBL/GenBank/DDBJ databases">
        <title>Trachymyrmex septentrionalis WGS genome.</title>
        <authorList>
            <person name="Nygaard S."/>
            <person name="Hu H."/>
            <person name="Boomsma J."/>
            <person name="Zhang G."/>
        </authorList>
    </citation>
    <scope>NUCLEOTIDE SEQUENCE [LARGE SCALE GENOMIC DNA]</scope>
    <source>
        <strain evidence="1">Tsep2-gDNA-1</strain>
        <tissue evidence="1">Whole body</tissue>
    </source>
</reference>
<gene>
    <name evidence="1" type="ORF">ALC56_08610</name>
</gene>
<dbReference type="Proteomes" id="UP000078541">
    <property type="component" value="Unassembled WGS sequence"/>
</dbReference>
<proteinExistence type="predicted"/>
<dbReference type="EMBL" id="KQ981727">
    <property type="protein sequence ID" value="KYN36819.1"/>
    <property type="molecule type" value="Genomic_DNA"/>
</dbReference>
<accession>A0A195F9U4</accession>
<keyword evidence="2" id="KW-1185">Reference proteome</keyword>
<name>A0A195F9U4_9HYME</name>
<sequence length="269" mass="30587">MNAKRILPQGRQDTTDVHIRPSSDVYTRSGLQMATSGRSTRIIRCSNEHSISSEAGSCHDYIPFVINEMLSETLRHLIACVHSRMQVREHEQKRARARIGRTKAEMFPVKLLDVEFDPGERLKSRHMHTPRRILKCKMNVFGNGVSSYQILRRLKVNERSQGENFQARKESPSLLLVSSGTFQKTSTTAGSLMKSRHETHQRKLSVSEVEAADSGAPHINQRTNQHIDLSRQKTYRFAKRFACKLVVLFSRGLPVPPWKNVHAALAPPI</sequence>
<dbReference type="AlphaFoldDB" id="A0A195F9U4"/>
<protein>
    <submittedName>
        <fullName evidence="1">Uncharacterized protein</fullName>
    </submittedName>
</protein>
<evidence type="ECO:0000313" key="2">
    <source>
        <dbReference type="Proteomes" id="UP000078541"/>
    </source>
</evidence>
<evidence type="ECO:0000313" key="1">
    <source>
        <dbReference type="EMBL" id="KYN36819.1"/>
    </source>
</evidence>